<accession>A0A397URV3</accession>
<dbReference type="Proteomes" id="UP000266673">
    <property type="component" value="Unassembled WGS sequence"/>
</dbReference>
<evidence type="ECO:0000313" key="3">
    <source>
        <dbReference type="Proteomes" id="UP000266673"/>
    </source>
</evidence>
<dbReference type="OrthoDB" id="10579798at2759"/>
<dbReference type="EMBL" id="QKWP01001078">
    <property type="protein sequence ID" value="RIB11957.1"/>
    <property type="molecule type" value="Genomic_DNA"/>
</dbReference>
<proteinExistence type="predicted"/>
<organism evidence="2 3">
    <name type="scientific">Gigaspora rosea</name>
    <dbReference type="NCBI Taxonomy" id="44941"/>
    <lineage>
        <taxon>Eukaryota</taxon>
        <taxon>Fungi</taxon>
        <taxon>Fungi incertae sedis</taxon>
        <taxon>Mucoromycota</taxon>
        <taxon>Glomeromycotina</taxon>
        <taxon>Glomeromycetes</taxon>
        <taxon>Diversisporales</taxon>
        <taxon>Gigasporaceae</taxon>
        <taxon>Gigaspora</taxon>
    </lineage>
</organism>
<evidence type="ECO:0000256" key="1">
    <source>
        <dbReference type="SAM" id="MobiDB-lite"/>
    </source>
</evidence>
<keyword evidence="3" id="KW-1185">Reference proteome</keyword>
<reference evidence="2 3" key="1">
    <citation type="submission" date="2018-06" db="EMBL/GenBank/DDBJ databases">
        <title>Comparative genomics reveals the genomic features of Rhizophagus irregularis, R. cerebriforme, R. diaphanum and Gigaspora rosea, and their symbiotic lifestyle signature.</title>
        <authorList>
            <person name="Morin E."/>
            <person name="San Clemente H."/>
            <person name="Chen E.C.H."/>
            <person name="De La Providencia I."/>
            <person name="Hainaut M."/>
            <person name="Kuo A."/>
            <person name="Kohler A."/>
            <person name="Murat C."/>
            <person name="Tang N."/>
            <person name="Roy S."/>
            <person name="Loubradou J."/>
            <person name="Henrissat B."/>
            <person name="Grigoriev I.V."/>
            <person name="Corradi N."/>
            <person name="Roux C."/>
            <person name="Martin F.M."/>
        </authorList>
    </citation>
    <scope>NUCLEOTIDE SEQUENCE [LARGE SCALE GENOMIC DNA]</scope>
    <source>
        <strain evidence="2 3">DAOM 194757</strain>
    </source>
</reference>
<protein>
    <submittedName>
        <fullName evidence="2">Uncharacterized protein</fullName>
    </submittedName>
</protein>
<feature type="compositionally biased region" description="Basic and acidic residues" evidence="1">
    <location>
        <begin position="152"/>
        <end position="164"/>
    </location>
</feature>
<sequence length="207" mass="24614">MYNQDIVESESIPKPSRLKNINLAEVLELNYSIILEYQSDIHNLVKQKLDIKKLGKIKILMQLLMLLNQNANFPKYEYEWAIKLMIYHVNTNQYNINEEVIITKKITKILKQLAINYKNNLRNNDIEDNGLYKENNCIEENNAEEDYNANKNNEKMIANDDERNKDFEENYSTEDDNERNDDFDEEVSSNDNIMIQYKNQNSVKFNI</sequence>
<evidence type="ECO:0000313" key="2">
    <source>
        <dbReference type="EMBL" id="RIB11957.1"/>
    </source>
</evidence>
<gene>
    <name evidence="2" type="ORF">C2G38_2202081</name>
</gene>
<feature type="region of interest" description="Disordered" evidence="1">
    <location>
        <begin position="144"/>
        <end position="164"/>
    </location>
</feature>
<comment type="caution">
    <text evidence="2">The sequence shown here is derived from an EMBL/GenBank/DDBJ whole genome shotgun (WGS) entry which is preliminary data.</text>
</comment>
<name>A0A397URV3_9GLOM</name>
<dbReference type="AlphaFoldDB" id="A0A397URV3"/>